<dbReference type="EMBL" id="CH916371">
    <property type="protein sequence ID" value="EDV92013.1"/>
    <property type="molecule type" value="Genomic_DNA"/>
</dbReference>
<sequence>MGSTEDYKWRKRICHKWQEELQQQDQQRQQHLQLQEHKQQQQQQQQQQQHLRLHHQQLQQRHQQQQKHASQVEQQLAQQSLMCRRFSNFVDDPLNLRKLFLSRRTLKMLTQLPNFECLVKACFVRVRFGVGHRVAQIMGFSKWRPSSEPPLILRIDSNPRVFCLDQLSNSYFDAAELLHWKHVWQVNNFELPSRSFVEKKYKTISEAKQSVLGQPQHANSYITHKLAQERKSLVHGYPTTQQLHQQLHGSQRNICNMLPQRIEGATISHATPTGIYLVKPFERYKPYPATAEFKSAVNCQIPTAPIPVASKQMDLKRQPNSECSKKKISLDEYRKRIAMKNK</sequence>
<dbReference type="PhylomeDB" id="B4JMS0"/>
<feature type="domain" description="Plus3" evidence="2">
    <location>
        <begin position="90"/>
        <end position="209"/>
    </location>
</feature>
<feature type="region of interest" description="Disordered" evidence="1">
    <location>
        <begin position="28"/>
        <end position="71"/>
    </location>
</feature>
<dbReference type="STRING" id="7222.B4JMS0"/>
<reference evidence="3 4" key="1">
    <citation type="journal article" date="2007" name="Nature">
        <title>Evolution of genes and genomes on the Drosophila phylogeny.</title>
        <authorList>
            <consortium name="Drosophila 12 Genomes Consortium"/>
            <person name="Clark A.G."/>
            <person name="Eisen M.B."/>
            <person name="Smith D.R."/>
            <person name="Bergman C.M."/>
            <person name="Oliver B."/>
            <person name="Markow T.A."/>
            <person name="Kaufman T.C."/>
            <person name="Kellis M."/>
            <person name="Gelbart W."/>
            <person name="Iyer V.N."/>
            <person name="Pollard D.A."/>
            <person name="Sackton T.B."/>
            <person name="Larracuente A.M."/>
            <person name="Singh N.D."/>
            <person name="Abad J.P."/>
            <person name="Abt D.N."/>
            <person name="Adryan B."/>
            <person name="Aguade M."/>
            <person name="Akashi H."/>
            <person name="Anderson W.W."/>
            <person name="Aquadro C.F."/>
            <person name="Ardell D.H."/>
            <person name="Arguello R."/>
            <person name="Artieri C.G."/>
            <person name="Barbash D.A."/>
            <person name="Barker D."/>
            <person name="Barsanti P."/>
            <person name="Batterham P."/>
            <person name="Batzoglou S."/>
            <person name="Begun D."/>
            <person name="Bhutkar A."/>
            <person name="Blanco E."/>
            <person name="Bosak S.A."/>
            <person name="Bradley R.K."/>
            <person name="Brand A.D."/>
            <person name="Brent M.R."/>
            <person name="Brooks A.N."/>
            <person name="Brown R.H."/>
            <person name="Butlin R.K."/>
            <person name="Caggese C."/>
            <person name="Calvi B.R."/>
            <person name="Bernardo de Carvalho A."/>
            <person name="Caspi A."/>
            <person name="Castrezana S."/>
            <person name="Celniker S.E."/>
            <person name="Chang J.L."/>
            <person name="Chapple C."/>
            <person name="Chatterji S."/>
            <person name="Chinwalla A."/>
            <person name="Civetta A."/>
            <person name="Clifton S.W."/>
            <person name="Comeron J.M."/>
            <person name="Costello J.C."/>
            <person name="Coyne J.A."/>
            <person name="Daub J."/>
            <person name="David R.G."/>
            <person name="Delcher A.L."/>
            <person name="Delehaunty K."/>
            <person name="Do C.B."/>
            <person name="Ebling H."/>
            <person name="Edwards K."/>
            <person name="Eickbush T."/>
            <person name="Evans J.D."/>
            <person name="Filipski A."/>
            <person name="Findeiss S."/>
            <person name="Freyhult E."/>
            <person name="Fulton L."/>
            <person name="Fulton R."/>
            <person name="Garcia A.C."/>
            <person name="Gardiner A."/>
            <person name="Garfield D.A."/>
            <person name="Garvin B.E."/>
            <person name="Gibson G."/>
            <person name="Gilbert D."/>
            <person name="Gnerre S."/>
            <person name="Godfrey J."/>
            <person name="Good R."/>
            <person name="Gotea V."/>
            <person name="Gravely B."/>
            <person name="Greenberg A.J."/>
            <person name="Griffiths-Jones S."/>
            <person name="Gross S."/>
            <person name="Guigo R."/>
            <person name="Gustafson E.A."/>
            <person name="Haerty W."/>
            <person name="Hahn M.W."/>
            <person name="Halligan D.L."/>
            <person name="Halpern A.L."/>
            <person name="Halter G.M."/>
            <person name="Han M.V."/>
            <person name="Heger A."/>
            <person name="Hillier L."/>
            <person name="Hinrichs A.S."/>
            <person name="Holmes I."/>
            <person name="Hoskins R.A."/>
            <person name="Hubisz M.J."/>
            <person name="Hultmark D."/>
            <person name="Huntley M.A."/>
            <person name="Jaffe D.B."/>
            <person name="Jagadeeshan S."/>
            <person name="Jeck W.R."/>
            <person name="Johnson J."/>
            <person name="Jones C.D."/>
            <person name="Jordan W.C."/>
            <person name="Karpen G.H."/>
            <person name="Kataoka E."/>
            <person name="Keightley P.D."/>
            <person name="Kheradpour P."/>
            <person name="Kirkness E.F."/>
            <person name="Koerich L.B."/>
            <person name="Kristiansen K."/>
            <person name="Kudrna D."/>
            <person name="Kulathinal R.J."/>
            <person name="Kumar S."/>
            <person name="Kwok R."/>
            <person name="Lander E."/>
            <person name="Langley C.H."/>
            <person name="Lapoint R."/>
            <person name="Lazzaro B.P."/>
            <person name="Lee S.J."/>
            <person name="Levesque L."/>
            <person name="Li R."/>
            <person name="Lin C.F."/>
            <person name="Lin M.F."/>
            <person name="Lindblad-Toh K."/>
            <person name="Llopart A."/>
            <person name="Long M."/>
            <person name="Low L."/>
            <person name="Lozovsky E."/>
            <person name="Lu J."/>
            <person name="Luo M."/>
            <person name="Machado C.A."/>
            <person name="Makalowski W."/>
            <person name="Marzo M."/>
            <person name="Matsuda M."/>
            <person name="Matzkin L."/>
            <person name="McAllister B."/>
            <person name="McBride C.S."/>
            <person name="McKernan B."/>
            <person name="McKernan K."/>
            <person name="Mendez-Lago M."/>
            <person name="Minx P."/>
            <person name="Mollenhauer M.U."/>
            <person name="Montooth K."/>
            <person name="Mount S.M."/>
            <person name="Mu X."/>
            <person name="Myers E."/>
            <person name="Negre B."/>
            <person name="Newfeld S."/>
            <person name="Nielsen R."/>
            <person name="Noor M.A."/>
            <person name="O'Grady P."/>
            <person name="Pachter L."/>
            <person name="Papaceit M."/>
            <person name="Parisi M.J."/>
            <person name="Parisi M."/>
            <person name="Parts L."/>
            <person name="Pedersen J.S."/>
            <person name="Pesole G."/>
            <person name="Phillippy A.M."/>
            <person name="Ponting C.P."/>
            <person name="Pop M."/>
            <person name="Porcelli D."/>
            <person name="Powell J.R."/>
            <person name="Prohaska S."/>
            <person name="Pruitt K."/>
            <person name="Puig M."/>
            <person name="Quesneville H."/>
            <person name="Ram K.R."/>
            <person name="Rand D."/>
            <person name="Rasmussen M.D."/>
            <person name="Reed L.K."/>
            <person name="Reenan R."/>
            <person name="Reily A."/>
            <person name="Remington K.A."/>
            <person name="Rieger T.T."/>
            <person name="Ritchie M.G."/>
            <person name="Robin C."/>
            <person name="Rogers Y.H."/>
            <person name="Rohde C."/>
            <person name="Rozas J."/>
            <person name="Rubenfield M.J."/>
            <person name="Ruiz A."/>
            <person name="Russo S."/>
            <person name="Salzberg S.L."/>
            <person name="Sanchez-Gracia A."/>
            <person name="Saranga D.J."/>
            <person name="Sato H."/>
            <person name="Schaeffer S.W."/>
            <person name="Schatz M.C."/>
            <person name="Schlenke T."/>
            <person name="Schwartz R."/>
            <person name="Segarra C."/>
            <person name="Singh R.S."/>
            <person name="Sirot L."/>
            <person name="Sirota M."/>
            <person name="Sisneros N.B."/>
            <person name="Smith C.D."/>
            <person name="Smith T.F."/>
            <person name="Spieth J."/>
            <person name="Stage D.E."/>
            <person name="Stark A."/>
            <person name="Stephan W."/>
            <person name="Strausberg R.L."/>
            <person name="Strempel S."/>
            <person name="Sturgill D."/>
            <person name="Sutton G."/>
            <person name="Sutton G.G."/>
            <person name="Tao W."/>
            <person name="Teichmann S."/>
            <person name="Tobari Y.N."/>
            <person name="Tomimura Y."/>
            <person name="Tsolas J.M."/>
            <person name="Valente V.L."/>
            <person name="Venter E."/>
            <person name="Venter J.C."/>
            <person name="Vicario S."/>
            <person name="Vieira F.G."/>
            <person name="Vilella A.J."/>
            <person name="Villasante A."/>
            <person name="Walenz B."/>
            <person name="Wang J."/>
            <person name="Wasserman M."/>
            <person name="Watts T."/>
            <person name="Wilson D."/>
            <person name="Wilson R.K."/>
            <person name="Wing R.A."/>
            <person name="Wolfner M.F."/>
            <person name="Wong A."/>
            <person name="Wong G.K."/>
            <person name="Wu C.I."/>
            <person name="Wu G."/>
            <person name="Yamamoto D."/>
            <person name="Yang H.P."/>
            <person name="Yang S.P."/>
            <person name="Yorke J.A."/>
            <person name="Yoshida K."/>
            <person name="Zdobnov E."/>
            <person name="Zhang P."/>
            <person name="Zhang Y."/>
            <person name="Zimin A.V."/>
            <person name="Baldwin J."/>
            <person name="Abdouelleil A."/>
            <person name="Abdulkadir J."/>
            <person name="Abebe A."/>
            <person name="Abera B."/>
            <person name="Abreu J."/>
            <person name="Acer S.C."/>
            <person name="Aftuck L."/>
            <person name="Alexander A."/>
            <person name="An P."/>
            <person name="Anderson E."/>
            <person name="Anderson S."/>
            <person name="Arachi H."/>
            <person name="Azer M."/>
            <person name="Bachantsang P."/>
            <person name="Barry A."/>
            <person name="Bayul T."/>
            <person name="Berlin A."/>
            <person name="Bessette D."/>
            <person name="Bloom T."/>
            <person name="Blye J."/>
            <person name="Boguslavskiy L."/>
            <person name="Bonnet C."/>
            <person name="Boukhgalter B."/>
            <person name="Bourzgui I."/>
            <person name="Brown A."/>
            <person name="Cahill P."/>
            <person name="Channer S."/>
            <person name="Cheshatsang Y."/>
            <person name="Chuda L."/>
            <person name="Citroen M."/>
            <person name="Collymore A."/>
            <person name="Cooke P."/>
            <person name="Costello M."/>
            <person name="D'Aco K."/>
            <person name="Daza R."/>
            <person name="De Haan G."/>
            <person name="DeGray S."/>
            <person name="DeMaso C."/>
            <person name="Dhargay N."/>
            <person name="Dooley K."/>
            <person name="Dooley E."/>
            <person name="Doricent M."/>
            <person name="Dorje P."/>
            <person name="Dorjee K."/>
            <person name="Dupes A."/>
            <person name="Elong R."/>
            <person name="Falk J."/>
            <person name="Farina A."/>
            <person name="Faro S."/>
            <person name="Ferguson D."/>
            <person name="Fisher S."/>
            <person name="Foley C.D."/>
            <person name="Franke A."/>
            <person name="Friedrich D."/>
            <person name="Gadbois L."/>
            <person name="Gearin G."/>
            <person name="Gearin C.R."/>
            <person name="Giannoukos G."/>
            <person name="Goode T."/>
            <person name="Graham J."/>
            <person name="Grandbois E."/>
            <person name="Grewal S."/>
            <person name="Gyaltsen K."/>
            <person name="Hafez N."/>
            <person name="Hagos B."/>
            <person name="Hall J."/>
            <person name="Henson C."/>
            <person name="Hollinger A."/>
            <person name="Honan T."/>
            <person name="Huard M.D."/>
            <person name="Hughes L."/>
            <person name="Hurhula B."/>
            <person name="Husby M.E."/>
            <person name="Kamat A."/>
            <person name="Kanga B."/>
            <person name="Kashin S."/>
            <person name="Khazanovich D."/>
            <person name="Kisner P."/>
            <person name="Lance K."/>
            <person name="Lara M."/>
            <person name="Lee W."/>
            <person name="Lennon N."/>
            <person name="Letendre F."/>
            <person name="LeVine R."/>
            <person name="Lipovsky A."/>
            <person name="Liu X."/>
            <person name="Liu J."/>
            <person name="Liu S."/>
            <person name="Lokyitsang T."/>
            <person name="Lokyitsang Y."/>
            <person name="Lubonja R."/>
            <person name="Lui A."/>
            <person name="MacDonald P."/>
            <person name="Magnisalis V."/>
            <person name="Maru K."/>
            <person name="Matthews C."/>
            <person name="McCusker W."/>
            <person name="McDonough S."/>
            <person name="Mehta T."/>
            <person name="Meldrim J."/>
            <person name="Meneus L."/>
            <person name="Mihai O."/>
            <person name="Mihalev A."/>
            <person name="Mihova T."/>
            <person name="Mittelman R."/>
            <person name="Mlenga V."/>
            <person name="Montmayeur A."/>
            <person name="Mulrain L."/>
            <person name="Navidi A."/>
            <person name="Naylor J."/>
            <person name="Negash T."/>
            <person name="Nguyen T."/>
            <person name="Nguyen N."/>
            <person name="Nicol R."/>
            <person name="Norbu C."/>
            <person name="Norbu N."/>
            <person name="Novod N."/>
            <person name="O'Neill B."/>
            <person name="Osman S."/>
            <person name="Markiewicz E."/>
            <person name="Oyono O.L."/>
            <person name="Patti C."/>
            <person name="Phunkhang P."/>
            <person name="Pierre F."/>
            <person name="Priest M."/>
            <person name="Raghuraman S."/>
            <person name="Rege F."/>
            <person name="Reyes R."/>
            <person name="Rise C."/>
            <person name="Rogov P."/>
            <person name="Ross K."/>
            <person name="Ryan E."/>
            <person name="Settipalli S."/>
            <person name="Shea T."/>
            <person name="Sherpa N."/>
            <person name="Shi L."/>
            <person name="Shih D."/>
            <person name="Sparrow T."/>
            <person name="Spaulding J."/>
            <person name="Stalker J."/>
            <person name="Stange-Thomann N."/>
            <person name="Stavropoulos S."/>
            <person name="Stone C."/>
            <person name="Strader C."/>
            <person name="Tesfaye S."/>
            <person name="Thomson T."/>
            <person name="Thoulutsang Y."/>
            <person name="Thoulutsang D."/>
            <person name="Topham K."/>
            <person name="Topping I."/>
            <person name="Tsamla T."/>
            <person name="Vassiliev H."/>
            <person name="Vo A."/>
            <person name="Wangchuk T."/>
            <person name="Wangdi T."/>
            <person name="Weiand M."/>
            <person name="Wilkinson J."/>
            <person name="Wilson A."/>
            <person name="Yadav S."/>
            <person name="Young G."/>
            <person name="Yu Q."/>
            <person name="Zembek L."/>
            <person name="Zhong D."/>
            <person name="Zimmer A."/>
            <person name="Zwirko Z."/>
            <person name="Jaffe D.B."/>
            <person name="Alvarez P."/>
            <person name="Brockman W."/>
            <person name="Butler J."/>
            <person name="Chin C."/>
            <person name="Gnerre S."/>
            <person name="Grabherr M."/>
            <person name="Kleber M."/>
            <person name="Mauceli E."/>
            <person name="MacCallum I."/>
        </authorList>
    </citation>
    <scope>NUCLEOTIDE SEQUENCE [LARGE SCALE GENOMIC DNA]</scope>
    <source>
        <strain evidence="4">Tucson 15287-2541.00</strain>
    </source>
</reference>
<dbReference type="Gene3D" id="3.90.70.200">
    <property type="entry name" value="Plus-3 domain"/>
    <property type="match status" value="1"/>
</dbReference>
<proteinExistence type="predicted"/>
<dbReference type="HOGENOM" id="CLU_840129_0_0_1"/>
<evidence type="ECO:0000313" key="4">
    <source>
        <dbReference type="Proteomes" id="UP000001070"/>
    </source>
</evidence>
<keyword evidence="4" id="KW-1185">Reference proteome</keyword>
<dbReference type="InterPro" id="IPR004343">
    <property type="entry name" value="Plus-3_dom"/>
</dbReference>
<dbReference type="Pfam" id="PF03126">
    <property type="entry name" value="Plus-3"/>
    <property type="match status" value="1"/>
</dbReference>
<dbReference type="SMART" id="SM00719">
    <property type="entry name" value="Plus3"/>
    <property type="match status" value="1"/>
</dbReference>
<feature type="compositionally biased region" description="Low complexity" evidence="1">
    <location>
        <begin position="40"/>
        <end position="63"/>
    </location>
</feature>
<dbReference type="GO" id="GO:0003677">
    <property type="term" value="F:DNA binding"/>
    <property type="evidence" value="ECO:0007669"/>
    <property type="project" value="InterPro"/>
</dbReference>
<dbReference type="InParanoid" id="B4JMS0"/>
<dbReference type="InterPro" id="IPR036128">
    <property type="entry name" value="Plus3-like_sf"/>
</dbReference>
<organism evidence="4">
    <name type="scientific">Drosophila grimshawi</name>
    <name type="common">Hawaiian fruit fly</name>
    <name type="synonym">Idiomyia grimshawi</name>
    <dbReference type="NCBI Taxonomy" id="7222"/>
    <lineage>
        <taxon>Eukaryota</taxon>
        <taxon>Metazoa</taxon>
        <taxon>Ecdysozoa</taxon>
        <taxon>Arthropoda</taxon>
        <taxon>Hexapoda</taxon>
        <taxon>Insecta</taxon>
        <taxon>Pterygota</taxon>
        <taxon>Neoptera</taxon>
        <taxon>Endopterygota</taxon>
        <taxon>Diptera</taxon>
        <taxon>Brachycera</taxon>
        <taxon>Muscomorpha</taxon>
        <taxon>Ephydroidea</taxon>
        <taxon>Drosophilidae</taxon>
        <taxon>Drosophila</taxon>
        <taxon>Hawaiian Drosophila</taxon>
    </lineage>
</organism>
<dbReference type="SMR" id="B4JMS0"/>
<evidence type="ECO:0000256" key="1">
    <source>
        <dbReference type="SAM" id="MobiDB-lite"/>
    </source>
</evidence>
<accession>B4JMS0</accession>
<dbReference type="eggNOG" id="ENOG502RTPJ">
    <property type="taxonomic scope" value="Eukaryota"/>
</dbReference>
<gene>
    <name evidence="3" type="primary">Dgri\GH24279</name>
    <name evidence="3" type="ORF">Dgri_GH24279</name>
</gene>
<dbReference type="PROSITE" id="PS51360">
    <property type="entry name" value="PLUS3"/>
    <property type="match status" value="1"/>
</dbReference>
<dbReference type="SUPFAM" id="SSF159042">
    <property type="entry name" value="Plus3-like"/>
    <property type="match status" value="1"/>
</dbReference>
<dbReference type="Proteomes" id="UP000001070">
    <property type="component" value="Unassembled WGS sequence"/>
</dbReference>
<dbReference type="AlphaFoldDB" id="B4JMS0"/>
<name>B4JMS0_DROGR</name>
<evidence type="ECO:0000259" key="2">
    <source>
        <dbReference type="PROSITE" id="PS51360"/>
    </source>
</evidence>
<protein>
    <submittedName>
        <fullName evidence="3">GH24279</fullName>
    </submittedName>
</protein>
<evidence type="ECO:0000313" key="3">
    <source>
        <dbReference type="EMBL" id="EDV92013.1"/>
    </source>
</evidence>